<dbReference type="PANTHER" id="PTHR45614">
    <property type="entry name" value="MYB PROTEIN-RELATED"/>
    <property type="match status" value="1"/>
</dbReference>
<feature type="region of interest" description="Disordered" evidence="1">
    <location>
        <begin position="163"/>
        <end position="216"/>
    </location>
</feature>
<dbReference type="Gene3D" id="1.10.10.60">
    <property type="entry name" value="Homeodomain-like"/>
    <property type="match status" value="2"/>
</dbReference>
<dbReference type="InterPro" id="IPR017930">
    <property type="entry name" value="Myb_dom"/>
</dbReference>
<sequence>MEVNHGHLLQAPKAAFGYEDNAERVRGRREGRVQVQGGGLRTTMYTVASVGEGLKRRASGKPEKPRRGALHEPLGHDDDDAFRELDECFHDADGLMPRVSREEDLVYLGGKGDPALFALHHQGQAGMSPPLHESGDLNVSGSEGEKLSNRGVFLTGKEGAKLRAREPRAGDTVSRGETGGDIHRTESASSDQTSGCDSHASSISTGATALSKKRPWKPEEDEYLRALVHRQGARDWSQIAEHFENRNGKQCHQRWNYFLSPTVHSGAWTAEEDEKIVHYQCLLGNKWARIATHIPGRTGHAVKNRAHQIANKIRKCERKRARSQGWAEGEGGTEGRGKKTGPSHAPPAVDRARSTRRAQGYPNPNPDLVPGPMAGALAQGGEEDSVTEACSGIDSGGGTTCSTTSSSSSSAVAAPGHAPGSGHNHHHHHHHHHHHNLRPEDVAETAGPLGMSKARSGGVQGAGKTKIPPETHCRGGSSAFISASLGPPVASTEPKRASPPSREELVPALDTAGESLPGMSPCAATALSSTALSLAVPLTVGGVQHFLTAQRALAQHRGEEGQWADGTAVPPILYHEGVAYVPVATTTLPSPCGPPPSASSVKAPTGGKAGPMRAWEAAKKNVICLERLTEHQALMQHHLRLQQQRLTMERRREEAVVNEACGLVDLDGLPVADHDQESAGSGGARNIIHHHHHDEEQQEQEEDEEAEAEAEAEVGDLDLLHRHYHHHHHHHHPAGGGDEEEEDLAIVPPTFEEDGL</sequence>
<feature type="compositionally biased region" description="Polar residues" evidence="1">
    <location>
        <begin position="187"/>
        <end position="208"/>
    </location>
</feature>
<feature type="compositionally biased region" description="Basic and acidic residues" evidence="1">
    <location>
        <begin position="60"/>
        <end position="78"/>
    </location>
</feature>
<dbReference type="Proteomes" id="UP000355283">
    <property type="component" value="Unassembled WGS sequence"/>
</dbReference>
<dbReference type="EMBL" id="SDOX01000008">
    <property type="protein sequence ID" value="TFJ86625.1"/>
    <property type="molecule type" value="Genomic_DNA"/>
</dbReference>
<feature type="compositionally biased region" description="Acidic residues" evidence="1">
    <location>
        <begin position="696"/>
        <end position="711"/>
    </location>
</feature>
<dbReference type="AlphaFoldDB" id="A0A4D9DB13"/>
<dbReference type="InterPro" id="IPR050560">
    <property type="entry name" value="MYB_TF"/>
</dbReference>
<keyword evidence="5" id="KW-1185">Reference proteome</keyword>
<dbReference type="CDD" id="cd00167">
    <property type="entry name" value="SANT"/>
    <property type="match status" value="2"/>
</dbReference>
<feature type="compositionally biased region" description="Basic and acidic residues" evidence="1">
    <location>
        <begin position="493"/>
        <end position="503"/>
    </location>
</feature>
<feature type="region of interest" description="Disordered" evidence="1">
    <location>
        <begin position="311"/>
        <end position="503"/>
    </location>
</feature>
<feature type="domain" description="HTH myb-type" evidence="3">
    <location>
        <begin position="266"/>
        <end position="314"/>
    </location>
</feature>
<dbReference type="PROSITE" id="PS51294">
    <property type="entry name" value="HTH_MYB"/>
    <property type="match status" value="2"/>
</dbReference>
<dbReference type="PROSITE" id="PS50090">
    <property type="entry name" value="MYB_LIKE"/>
    <property type="match status" value="2"/>
</dbReference>
<dbReference type="GO" id="GO:0000981">
    <property type="term" value="F:DNA-binding transcription factor activity, RNA polymerase II-specific"/>
    <property type="evidence" value="ECO:0007669"/>
    <property type="project" value="TreeGrafter"/>
</dbReference>
<proteinExistence type="predicted"/>
<comment type="caution">
    <text evidence="4">The sequence shown here is derived from an EMBL/GenBank/DDBJ whole genome shotgun (WGS) entry which is preliminary data.</text>
</comment>
<protein>
    <submittedName>
        <fullName evidence="4">Uncharacterized protein</fullName>
    </submittedName>
</protein>
<dbReference type="SMART" id="SM00717">
    <property type="entry name" value="SANT"/>
    <property type="match status" value="2"/>
</dbReference>
<reference evidence="4 5" key="1">
    <citation type="submission" date="2019-01" db="EMBL/GenBank/DDBJ databases">
        <title>Nuclear Genome Assembly of the Microalgal Biofuel strain Nannochloropsis salina CCMP1776.</title>
        <authorList>
            <person name="Hovde B."/>
        </authorList>
    </citation>
    <scope>NUCLEOTIDE SEQUENCE [LARGE SCALE GENOMIC DNA]</scope>
    <source>
        <strain evidence="4 5">CCMP1776</strain>
    </source>
</reference>
<dbReference type="InterPro" id="IPR001005">
    <property type="entry name" value="SANT/Myb"/>
</dbReference>
<feature type="compositionally biased region" description="Low complexity" evidence="1">
    <location>
        <begin position="400"/>
        <end position="422"/>
    </location>
</feature>
<feature type="domain" description="HTH myb-type" evidence="3">
    <location>
        <begin position="212"/>
        <end position="263"/>
    </location>
</feature>
<feature type="compositionally biased region" description="Basic residues" evidence="1">
    <location>
        <begin position="423"/>
        <end position="436"/>
    </location>
</feature>
<gene>
    <name evidence="4" type="ORF">NSK_002279</name>
</gene>
<dbReference type="GO" id="GO:0000978">
    <property type="term" value="F:RNA polymerase II cis-regulatory region sequence-specific DNA binding"/>
    <property type="evidence" value="ECO:0007669"/>
    <property type="project" value="TreeGrafter"/>
</dbReference>
<evidence type="ECO:0000313" key="5">
    <source>
        <dbReference type="Proteomes" id="UP000355283"/>
    </source>
</evidence>
<evidence type="ECO:0000259" key="3">
    <source>
        <dbReference type="PROSITE" id="PS51294"/>
    </source>
</evidence>
<feature type="region of interest" description="Disordered" evidence="1">
    <location>
        <begin position="51"/>
        <end position="78"/>
    </location>
</feature>
<evidence type="ECO:0000313" key="4">
    <source>
        <dbReference type="EMBL" id="TFJ86625.1"/>
    </source>
</evidence>
<name>A0A4D9DB13_9STRA</name>
<dbReference type="InterPro" id="IPR009057">
    <property type="entry name" value="Homeodomain-like_sf"/>
</dbReference>
<evidence type="ECO:0000256" key="1">
    <source>
        <dbReference type="SAM" id="MobiDB-lite"/>
    </source>
</evidence>
<evidence type="ECO:0000259" key="2">
    <source>
        <dbReference type="PROSITE" id="PS50090"/>
    </source>
</evidence>
<dbReference type="SUPFAM" id="SSF46689">
    <property type="entry name" value="Homeodomain-like"/>
    <property type="match status" value="1"/>
</dbReference>
<feature type="compositionally biased region" description="Basic residues" evidence="1">
    <location>
        <begin position="311"/>
        <end position="322"/>
    </location>
</feature>
<dbReference type="GO" id="GO:0005634">
    <property type="term" value="C:nucleus"/>
    <property type="evidence" value="ECO:0007669"/>
    <property type="project" value="TreeGrafter"/>
</dbReference>
<accession>A0A4D9DB13</accession>
<dbReference type="OrthoDB" id="2143914at2759"/>
<feature type="region of interest" description="Disordered" evidence="1">
    <location>
        <begin position="692"/>
        <end position="711"/>
    </location>
</feature>
<feature type="domain" description="Myb-like" evidence="2">
    <location>
        <begin position="212"/>
        <end position="259"/>
    </location>
</feature>
<organism evidence="4 5">
    <name type="scientific">Nannochloropsis salina CCMP1776</name>
    <dbReference type="NCBI Taxonomy" id="1027361"/>
    <lineage>
        <taxon>Eukaryota</taxon>
        <taxon>Sar</taxon>
        <taxon>Stramenopiles</taxon>
        <taxon>Ochrophyta</taxon>
        <taxon>Eustigmatophyceae</taxon>
        <taxon>Eustigmatales</taxon>
        <taxon>Monodopsidaceae</taxon>
        <taxon>Microchloropsis</taxon>
        <taxon>Microchloropsis salina</taxon>
    </lineage>
</organism>
<dbReference type="Pfam" id="PF13921">
    <property type="entry name" value="Myb_DNA-bind_6"/>
    <property type="match status" value="1"/>
</dbReference>
<feature type="domain" description="Myb-like" evidence="2">
    <location>
        <begin position="260"/>
        <end position="310"/>
    </location>
</feature>